<keyword evidence="3 5" id="KW-1133">Transmembrane helix</keyword>
<proteinExistence type="predicted"/>
<dbReference type="Proteomes" id="UP000029692">
    <property type="component" value="Unassembled WGS sequence"/>
</dbReference>
<evidence type="ECO:0000313" key="7">
    <source>
        <dbReference type="EMBL" id="KGE71471.1"/>
    </source>
</evidence>
<dbReference type="eggNOG" id="COG2314">
    <property type="taxonomic scope" value="Bacteria"/>
</dbReference>
<protein>
    <recommendedName>
        <fullName evidence="6">TM2 domain-containing protein</fullName>
    </recommendedName>
</protein>
<keyword evidence="4 5" id="KW-0472">Membrane</keyword>
<reference evidence="7 8" key="1">
    <citation type="submission" date="2014-05" db="EMBL/GenBank/DDBJ databases">
        <title>De novo Genome Sequence of Spirocheata sp.</title>
        <authorList>
            <person name="Shivani Y."/>
            <person name="Subhash Y."/>
            <person name="Tushar L."/>
            <person name="Sasikala C."/>
            <person name="Ramana C.V."/>
        </authorList>
    </citation>
    <scope>NUCLEOTIDE SEQUENCE [LARGE SCALE GENOMIC DNA]</scope>
    <source>
        <strain evidence="7 8">JC230</strain>
    </source>
</reference>
<feature type="domain" description="TM2" evidence="6">
    <location>
        <begin position="3"/>
        <end position="46"/>
    </location>
</feature>
<accession>A0A098QV78</accession>
<dbReference type="PANTHER" id="PTHR21016:SF25">
    <property type="entry name" value="TM2 DOMAIN-CONTAINING PROTEIN DDB_G0277895-RELATED"/>
    <property type="match status" value="1"/>
</dbReference>
<evidence type="ECO:0000259" key="6">
    <source>
        <dbReference type="Pfam" id="PF05154"/>
    </source>
</evidence>
<dbReference type="Pfam" id="PF05154">
    <property type="entry name" value="TM2"/>
    <property type="match status" value="1"/>
</dbReference>
<dbReference type="PANTHER" id="PTHR21016">
    <property type="entry name" value="BETA-AMYLOID BINDING PROTEIN-RELATED"/>
    <property type="match status" value="1"/>
</dbReference>
<dbReference type="InterPro" id="IPR050932">
    <property type="entry name" value="TM2D1-3-like"/>
</dbReference>
<comment type="subcellular location">
    <subcellularLocation>
        <location evidence="1">Membrane</location>
        <topology evidence="1">Multi-pass membrane protein</topology>
    </subcellularLocation>
</comment>
<dbReference type="InterPro" id="IPR007829">
    <property type="entry name" value="TM2"/>
</dbReference>
<dbReference type="EMBL" id="JNUP01000066">
    <property type="protein sequence ID" value="KGE71471.1"/>
    <property type="molecule type" value="Genomic_DNA"/>
</dbReference>
<evidence type="ECO:0000256" key="3">
    <source>
        <dbReference type="ARBA" id="ARBA00022989"/>
    </source>
</evidence>
<gene>
    <name evidence="7" type="ORF">DC28_11915</name>
</gene>
<keyword evidence="2 5" id="KW-0812">Transmembrane</keyword>
<feature type="transmembrane region" description="Helical" evidence="5">
    <location>
        <begin position="28"/>
        <end position="46"/>
    </location>
</feature>
<organism evidence="7 8">
    <name type="scientific">Spirochaeta lutea</name>
    <dbReference type="NCBI Taxonomy" id="1480694"/>
    <lineage>
        <taxon>Bacteria</taxon>
        <taxon>Pseudomonadati</taxon>
        <taxon>Spirochaetota</taxon>
        <taxon>Spirochaetia</taxon>
        <taxon>Spirochaetales</taxon>
        <taxon>Spirochaetaceae</taxon>
        <taxon>Spirochaeta</taxon>
    </lineage>
</organism>
<dbReference type="AlphaFoldDB" id="A0A098QV78"/>
<sequence length="176" mass="19920">MSYLFWLPSLIGVAGLHRFYMGKVGTGILYLLTGGLFGIGTIYDAITMPEQVRSVNREERFRQVIDDEEYPGIGYSRTVIYERQQPRNYSYREPSDRPKESSEHMMFRLAQKNGGAVSPAQLALEGNISADSAKDMLEAMVSKGYAEVRVRKTGVIVYVFPEFLQPETEADFESLI</sequence>
<dbReference type="STRING" id="1480694.DC28_11915"/>
<keyword evidence="8" id="KW-1185">Reference proteome</keyword>
<evidence type="ECO:0000313" key="8">
    <source>
        <dbReference type="Proteomes" id="UP000029692"/>
    </source>
</evidence>
<name>A0A098QV78_9SPIO</name>
<evidence type="ECO:0000256" key="4">
    <source>
        <dbReference type="ARBA" id="ARBA00023136"/>
    </source>
</evidence>
<comment type="caution">
    <text evidence="7">The sequence shown here is derived from an EMBL/GenBank/DDBJ whole genome shotgun (WGS) entry which is preliminary data.</text>
</comment>
<evidence type="ECO:0000256" key="2">
    <source>
        <dbReference type="ARBA" id="ARBA00022692"/>
    </source>
</evidence>
<dbReference type="GO" id="GO:0016020">
    <property type="term" value="C:membrane"/>
    <property type="evidence" value="ECO:0007669"/>
    <property type="project" value="UniProtKB-SubCell"/>
</dbReference>
<evidence type="ECO:0000256" key="5">
    <source>
        <dbReference type="SAM" id="Phobius"/>
    </source>
</evidence>
<evidence type="ECO:0000256" key="1">
    <source>
        <dbReference type="ARBA" id="ARBA00004141"/>
    </source>
</evidence>